<evidence type="ECO:0000313" key="2">
    <source>
        <dbReference type="Proteomes" id="UP001230807"/>
    </source>
</evidence>
<organism evidence="1 2">
    <name type="scientific">Exiguobacterium mexicanum</name>
    <dbReference type="NCBI Taxonomy" id="340146"/>
    <lineage>
        <taxon>Bacteria</taxon>
        <taxon>Bacillati</taxon>
        <taxon>Bacillota</taxon>
        <taxon>Bacilli</taxon>
        <taxon>Bacillales</taxon>
        <taxon>Bacillales Family XII. Incertae Sedis</taxon>
        <taxon>Exiguobacterium</taxon>
    </lineage>
</organism>
<dbReference type="EMBL" id="JASWER010000001">
    <property type="protein sequence ID" value="MDL5376158.1"/>
    <property type="molecule type" value="Genomic_DNA"/>
</dbReference>
<proteinExistence type="predicted"/>
<sequence>MDQAGGFISIGMAYPSHYPLPELAQNVCAELLSSGGEIINVTYSQDKAGTSWTTTTGTDFAQVGHYGSIHLRSNYFGDVDMTMTVSLQEMDTYVGILIDIKWNDIVSHPASRPVFTQKIERLLVDVYRHMPFSYALAGHELELDWAPDAFPTSADWLDTFPLFMVPSPQGVMVTYGSISIDGMTPQTNMKRSIPLYA</sequence>
<dbReference type="Pfam" id="PF15600">
    <property type="entry name" value="Imm64"/>
    <property type="match status" value="1"/>
</dbReference>
<keyword evidence="2" id="KW-1185">Reference proteome</keyword>
<dbReference type="Proteomes" id="UP001230807">
    <property type="component" value="Unassembled WGS sequence"/>
</dbReference>
<evidence type="ECO:0000313" key="1">
    <source>
        <dbReference type="EMBL" id="MDL5376158.1"/>
    </source>
</evidence>
<accession>A0ABT7MLQ3</accession>
<reference evidence="1 2" key="1">
    <citation type="submission" date="2023-06" db="EMBL/GenBank/DDBJ databases">
        <title>Influencing factors and mechanism of Cr(VI) reduction by facultative anaerobic Exiguobacterium sp. PY14.</title>
        <authorList>
            <person name="Zou L."/>
        </authorList>
    </citation>
    <scope>NUCLEOTIDE SEQUENCE [LARGE SCALE GENOMIC DNA]</scope>
    <source>
        <strain evidence="1 2">PY14</strain>
    </source>
</reference>
<name>A0ABT7MLQ3_9BACL</name>
<protein>
    <submittedName>
        <fullName evidence="1">Imm64 family immunity protein</fullName>
    </submittedName>
</protein>
<dbReference type="InterPro" id="IPR028951">
    <property type="entry name" value="Imm64"/>
</dbReference>
<comment type="caution">
    <text evidence="1">The sequence shown here is derived from an EMBL/GenBank/DDBJ whole genome shotgun (WGS) entry which is preliminary data.</text>
</comment>
<dbReference type="RefSeq" id="WP_214719605.1">
    <property type="nucleotide sequence ID" value="NZ_CP183077.1"/>
</dbReference>
<gene>
    <name evidence="1" type="ORF">QR695_03940</name>
</gene>